<feature type="transmembrane region" description="Helical" evidence="2">
    <location>
        <begin position="214"/>
        <end position="239"/>
    </location>
</feature>
<keyword evidence="2" id="KW-1133">Transmembrane helix</keyword>
<feature type="compositionally biased region" description="Polar residues" evidence="1">
    <location>
        <begin position="1"/>
        <end position="10"/>
    </location>
</feature>
<organism evidence="3 4">
    <name type="scientific">[Candida] anglica</name>
    <dbReference type="NCBI Taxonomy" id="148631"/>
    <lineage>
        <taxon>Eukaryota</taxon>
        <taxon>Fungi</taxon>
        <taxon>Dikarya</taxon>
        <taxon>Ascomycota</taxon>
        <taxon>Saccharomycotina</taxon>
        <taxon>Pichiomycetes</taxon>
        <taxon>Debaryomycetaceae</taxon>
        <taxon>Kurtzmaniella</taxon>
    </lineage>
</organism>
<evidence type="ECO:0000256" key="1">
    <source>
        <dbReference type="SAM" id="MobiDB-lite"/>
    </source>
</evidence>
<feature type="transmembrane region" description="Helical" evidence="2">
    <location>
        <begin position="173"/>
        <end position="194"/>
    </location>
</feature>
<keyword evidence="2" id="KW-0812">Transmembrane</keyword>
<reference evidence="3 4" key="1">
    <citation type="submission" date="2024-01" db="EMBL/GenBank/DDBJ databases">
        <authorList>
            <consortium name="Genoscope - CEA"/>
            <person name="William W."/>
        </authorList>
    </citation>
    <scope>NUCLEOTIDE SEQUENCE [LARGE SCALE GENOMIC DNA]</scope>
    <source>
        <strain evidence="3 4">29B2s-10</strain>
    </source>
</reference>
<keyword evidence="2" id="KW-0472">Membrane</keyword>
<feature type="transmembrane region" description="Helical" evidence="2">
    <location>
        <begin position="269"/>
        <end position="290"/>
    </location>
</feature>
<dbReference type="EMBL" id="OZ004253">
    <property type="protein sequence ID" value="CAK7894050.1"/>
    <property type="molecule type" value="Genomic_DNA"/>
</dbReference>
<dbReference type="Proteomes" id="UP001497600">
    <property type="component" value="Chromosome A"/>
</dbReference>
<feature type="compositionally biased region" description="Basic and acidic residues" evidence="1">
    <location>
        <begin position="450"/>
        <end position="459"/>
    </location>
</feature>
<feature type="transmembrane region" description="Helical" evidence="2">
    <location>
        <begin position="108"/>
        <end position="128"/>
    </location>
</feature>
<feature type="transmembrane region" description="Helical" evidence="2">
    <location>
        <begin position="148"/>
        <end position="166"/>
    </location>
</feature>
<evidence type="ECO:0000313" key="3">
    <source>
        <dbReference type="EMBL" id="CAK7894050.1"/>
    </source>
</evidence>
<protein>
    <submittedName>
        <fullName evidence="3">Uncharacterized protein</fullName>
    </submittedName>
</protein>
<dbReference type="PANTHER" id="PTHR34391:SF1">
    <property type="entry name" value="UPF0658 GOLGI APPARATUS MEMBRANE PROTEIN C1952.10C-RELATED"/>
    <property type="match status" value="1"/>
</dbReference>
<sequence>MDKQIGNQGQDPFHDEIPSENESEENFFQFAKVEDPKSNNSRNKQQELVTNFDSIYQPPQPSYQPYGEATLQPINQSISNESSIGNGYIESNLKTNNSAKYRKGSKTFLLISIVSAILVLLFEVYMYAVINIHKKDINSTERYTEMSIYLSLFIFASLYQVALTILGLREKNMLLLTSLCIFYCCMLVYTGIQFQEVHNNITEILEGKWKVATAATNIATIAVLGFTLISQAWLIFFVLRKDVSWFQYKKIGGDIKIRRMYNIFQVHRSLLIFDFFFFIGFTVQFLVIMVADKHSVEFILTVCVLPITLIVLFLSDFATTRELLWVSLTSIALFSGGCAYVLFKMIRLYTKYTSAYNEGLVPGEYFPGRKSLITFGAITLALLICTIVIEAIMVCNYNKGLLPVVSKSWSYFPGFNSKEVYRTPLEMDETNMVYVDRSKDGSRRSGLGNQKDDETSLID</sequence>
<feature type="region of interest" description="Disordered" evidence="1">
    <location>
        <begin position="1"/>
        <end position="43"/>
    </location>
</feature>
<accession>A0ABP0E6F5</accession>
<feature type="transmembrane region" description="Helical" evidence="2">
    <location>
        <begin position="372"/>
        <end position="397"/>
    </location>
</feature>
<gene>
    <name evidence="3" type="ORF">CAAN4_A10660</name>
</gene>
<keyword evidence="4" id="KW-1185">Reference proteome</keyword>
<name>A0ABP0E6F5_9ASCO</name>
<feature type="transmembrane region" description="Helical" evidence="2">
    <location>
        <begin position="296"/>
        <end position="314"/>
    </location>
</feature>
<evidence type="ECO:0000313" key="4">
    <source>
        <dbReference type="Proteomes" id="UP001497600"/>
    </source>
</evidence>
<feature type="transmembrane region" description="Helical" evidence="2">
    <location>
        <begin position="323"/>
        <end position="343"/>
    </location>
</feature>
<evidence type="ECO:0000256" key="2">
    <source>
        <dbReference type="SAM" id="Phobius"/>
    </source>
</evidence>
<dbReference type="InterPro" id="IPR040410">
    <property type="entry name" value="UPF0658_Golgi"/>
</dbReference>
<proteinExistence type="predicted"/>
<dbReference type="PANTHER" id="PTHR34391">
    <property type="entry name" value="UPF0658 GOLGI APPARATUS MEMBRANE PROTEIN C1952.10C-RELATED"/>
    <property type="match status" value="1"/>
</dbReference>
<feature type="region of interest" description="Disordered" evidence="1">
    <location>
        <begin position="439"/>
        <end position="459"/>
    </location>
</feature>